<evidence type="ECO:0000256" key="2">
    <source>
        <dbReference type="SAM" id="SignalP"/>
    </source>
</evidence>
<dbReference type="RefSeq" id="WP_129573019.1">
    <property type="nucleotide sequence ID" value="NZ_CP012672.1"/>
</dbReference>
<reference evidence="3 4" key="1">
    <citation type="submission" date="2015-09" db="EMBL/GenBank/DDBJ databases">
        <title>Sorangium comparison.</title>
        <authorList>
            <person name="Zaburannyi N."/>
            <person name="Bunk B."/>
            <person name="Overmann J."/>
            <person name="Mueller R."/>
        </authorList>
    </citation>
    <scope>NUCLEOTIDE SEQUENCE [LARGE SCALE GENOMIC DNA]</scope>
    <source>
        <strain evidence="3 4">So ce836</strain>
    </source>
</reference>
<evidence type="ECO:0008006" key="5">
    <source>
        <dbReference type="Google" id="ProtNLM"/>
    </source>
</evidence>
<sequence length="532" mass="57550">MTKNLTRRIFLRGLGGAVVAAPFLGSVAERTAKAQSGGAEGPKRLIVFFTHNGCITNRWFPKKAHGTLTGADYEATTLKHLAPFAPKLLVPRGIRAMNEWSLERTYGQNNDPHTQVIGSYFTCHPVTPESDKLNAKPTGRSLDHFCAEQVNPNGAPPLVMSMGQKRQDTRSNISYSAPGEIFGGVRSPIEVFNDLTNLFGQGPVSPDSYKVARGKSIVDIVRDDLARLQRVDMSQSDKRKLSDWVDLLHQTSGTVRAECSAGIAAALGLTPESVQAAEGDGSSFDVPKRTKVILDLAVLSAICDQNRVIFMKFPPAVVFKWDGIVHGRDSDGLSHRTGTQSIEGDCALGVLEMLREIDDWYAKKFAYLVGRLDSIEEGDVKLLDNTATVWFQECSDGAARNLNNLPILQAGSCGGYFKVGQAVNVDGGSADLTRGNSEGACKWLDGPSVLRYNELHNLGTPPTVASQPINKYFCNLMNAIGVKAGPDGFPAIGGTREVTRFGKHDDTKLFADVNNPPDIKDPGEFTALRASS</sequence>
<evidence type="ECO:0000313" key="3">
    <source>
        <dbReference type="EMBL" id="AUX28727.1"/>
    </source>
</evidence>
<dbReference type="Proteomes" id="UP000295497">
    <property type="component" value="Chromosome"/>
</dbReference>
<evidence type="ECO:0000256" key="1">
    <source>
        <dbReference type="SAM" id="MobiDB-lite"/>
    </source>
</evidence>
<name>A0A4P2QFU5_SORCE</name>
<feature type="signal peptide" evidence="2">
    <location>
        <begin position="1"/>
        <end position="20"/>
    </location>
</feature>
<dbReference type="EMBL" id="CP012672">
    <property type="protein sequence ID" value="AUX28727.1"/>
    <property type="molecule type" value="Genomic_DNA"/>
</dbReference>
<dbReference type="PROSITE" id="PS51318">
    <property type="entry name" value="TAT"/>
    <property type="match status" value="1"/>
</dbReference>
<proteinExistence type="predicted"/>
<keyword evidence="2" id="KW-0732">Signal</keyword>
<dbReference type="InterPro" id="IPR011447">
    <property type="entry name" value="DUF1552"/>
</dbReference>
<protein>
    <recommendedName>
        <fullName evidence="5">Tat pathway signal sequence</fullName>
    </recommendedName>
</protein>
<dbReference type="Pfam" id="PF07586">
    <property type="entry name" value="HXXSHH"/>
    <property type="match status" value="1"/>
</dbReference>
<feature type="region of interest" description="Disordered" evidence="1">
    <location>
        <begin position="512"/>
        <end position="532"/>
    </location>
</feature>
<gene>
    <name evidence="3" type="ORF">SOCE836_008080</name>
</gene>
<accession>A0A4P2QFU5</accession>
<dbReference type="AlphaFoldDB" id="A0A4P2QFU5"/>
<organism evidence="3 4">
    <name type="scientific">Sorangium cellulosum</name>
    <name type="common">Polyangium cellulosum</name>
    <dbReference type="NCBI Taxonomy" id="56"/>
    <lineage>
        <taxon>Bacteria</taxon>
        <taxon>Pseudomonadati</taxon>
        <taxon>Myxococcota</taxon>
        <taxon>Polyangia</taxon>
        <taxon>Polyangiales</taxon>
        <taxon>Polyangiaceae</taxon>
        <taxon>Sorangium</taxon>
    </lineage>
</organism>
<evidence type="ECO:0000313" key="4">
    <source>
        <dbReference type="Proteomes" id="UP000295497"/>
    </source>
</evidence>
<feature type="chain" id="PRO_5020791362" description="Tat pathway signal sequence" evidence="2">
    <location>
        <begin position="21"/>
        <end position="532"/>
    </location>
</feature>
<dbReference type="InterPro" id="IPR006311">
    <property type="entry name" value="TAT_signal"/>
</dbReference>